<feature type="compositionally biased region" description="Acidic residues" evidence="1">
    <location>
        <begin position="293"/>
        <end position="327"/>
    </location>
</feature>
<feature type="region of interest" description="Disordered" evidence="1">
    <location>
        <begin position="42"/>
        <end position="81"/>
    </location>
</feature>
<dbReference type="AlphaFoldDB" id="A0A8H4F2G0"/>
<evidence type="ECO:0000259" key="4">
    <source>
        <dbReference type="PROSITE" id="PS51061"/>
    </source>
</evidence>
<dbReference type="PROSITE" id="PS51061">
    <property type="entry name" value="R3H"/>
    <property type="match status" value="1"/>
</dbReference>
<evidence type="ECO:0008006" key="7">
    <source>
        <dbReference type="Google" id="ProtNLM"/>
    </source>
</evidence>
<dbReference type="PROSITE" id="PS50174">
    <property type="entry name" value="G_PATCH"/>
    <property type="match status" value="1"/>
</dbReference>
<proteinExistence type="predicted"/>
<gene>
    <name evidence="5" type="ORF">FB192DRAFT_1082906</name>
</gene>
<dbReference type="EMBL" id="JAAECE010000003">
    <property type="protein sequence ID" value="KAF1803717.1"/>
    <property type="molecule type" value="Genomic_DNA"/>
</dbReference>
<feature type="compositionally biased region" description="Low complexity" evidence="1">
    <location>
        <begin position="172"/>
        <end position="184"/>
    </location>
</feature>
<organism evidence="5 6">
    <name type="scientific">Mucor circinelloides f. lusitanicus</name>
    <name type="common">Mucor racemosus var. lusitanicus</name>
    <dbReference type="NCBI Taxonomy" id="29924"/>
    <lineage>
        <taxon>Eukaryota</taxon>
        <taxon>Fungi</taxon>
        <taxon>Fungi incertae sedis</taxon>
        <taxon>Mucoromycota</taxon>
        <taxon>Mucoromycotina</taxon>
        <taxon>Mucoromycetes</taxon>
        <taxon>Mucorales</taxon>
        <taxon>Mucorineae</taxon>
        <taxon>Mucoraceae</taxon>
        <taxon>Mucor</taxon>
    </lineage>
</organism>
<dbReference type="SMART" id="SM00393">
    <property type="entry name" value="R3H"/>
    <property type="match status" value="1"/>
</dbReference>
<keyword evidence="2" id="KW-0732">Signal</keyword>
<feature type="signal peptide" evidence="2">
    <location>
        <begin position="1"/>
        <end position="23"/>
    </location>
</feature>
<dbReference type="InterPro" id="IPR001374">
    <property type="entry name" value="R3H_dom"/>
</dbReference>
<dbReference type="SUPFAM" id="SSF82708">
    <property type="entry name" value="R3H domain"/>
    <property type="match status" value="1"/>
</dbReference>
<dbReference type="Proteomes" id="UP000469890">
    <property type="component" value="Unassembled WGS sequence"/>
</dbReference>
<evidence type="ECO:0000256" key="2">
    <source>
        <dbReference type="SAM" id="SignalP"/>
    </source>
</evidence>
<evidence type="ECO:0000313" key="6">
    <source>
        <dbReference type="Proteomes" id="UP000469890"/>
    </source>
</evidence>
<name>A0A8H4F2G0_MUCCL</name>
<feature type="chain" id="PRO_5034124793" description="Protein SQS1" evidence="2">
    <location>
        <begin position="24"/>
        <end position="724"/>
    </location>
</feature>
<dbReference type="InterPro" id="IPR036867">
    <property type="entry name" value="R3H_dom_sf"/>
</dbReference>
<accession>A0A8H4F2G0</accession>
<dbReference type="Pfam" id="PF01585">
    <property type="entry name" value="G-patch"/>
    <property type="match status" value="1"/>
</dbReference>
<sequence length="724" mass="80643">MLLAFKMSLVLLVVIRHVFEINAETLIKNSLSLSPFAHIRNTLTMPGRGKRGNGRGRGRGGAGARGRGRGRGSIGGGGRGRNRELIPSAIGYVYRPRSNVDEFDDDFRIYGQFGSDQDDSESEFVPHAKSNGRQQQHLKKNKLGFVRESRPSFGSNYDDNYDDAMDRAGLGSSSSQQNAAVNSNQQFAKGKSKYLKTVLFTKSSSSIDLTKEEETVVKEQEAIVSEQTLTVQESMSNLSLEDATVDEKLLAKKELWSMLKGKNPAANVTVETFDYADLTATVSDTQGRGTESNVDEAIDSSDQEDVNLSSEDEDEDQDQDTSDDEIDQGTSSDKYDFTLNLSSEDEEDCQVLYDTEEDDLLEDDMLVMEDYMEQIELEEGEDLNELLAWSAMQEGNLEVDIDDDDDDLYDYATLDQPSTREIPIMEKEEAKFTSKKGKWAAKTVDEDTRKKVGHRTRDDSSVVDPEIFGQTLKAALADVPPGLRPGMRRWYEKQQRKEDKKKKREEAKAHRKEKKKNGKGRASEMEDPDFSNQMAKIDERIRDFVQDDSISSFQFAPMATNVRRQLHVLAAVYNLKSKSTGGGGSRCTVVTKTPTTCIPNDRRYISRYLLDIQTNMDEQNRIIGKNRSKGVQHQKGKKKFINSSKKNSGTSTPKEKRGDGQFPAGPSHGTVVAFDAAPINETNVGHRMLAAMGWKQGEALGSKSEGIVAPIEAIIRRKGRGLGS</sequence>
<feature type="region of interest" description="Disordered" evidence="1">
    <location>
        <begin position="117"/>
        <end position="138"/>
    </location>
</feature>
<dbReference type="Pfam" id="PF01424">
    <property type="entry name" value="R3H"/>
    <property type="match status" value="1"/>
</dbReference>
<comment type="caution">
    <text evidence="5">The sequence shown here is derived from an EMBL/GenBank/DDBJ whole genome shotgun (WGS) entry which is preliminary data.</text>
</comment>
<dbReference type="PANTHER" id="PTHR14195">
    <property type="entry name" value="G PATCH DOMAIN CONTAINING PROTEIN 2"/>
    <property type="match status" value="1"/>
</dbReference>
<dbReference type="GO" id="GO:0003676">
    <property type="term" value="F:nucleic acid binding"/>
    <property type="evidence" value="ECO:0007669"/>
    <property type="project" value="UniProtKB-UniRule"/>
</dbReference>
<reference evidence="5 6" key="1">
    <citation type="submission" date="2019-09" db="EMBL/GenBank/DDBJ databases">
        <authorList>
            <consortium name="DOE Joint Genome Institute"/>
            <person name="Mondo S.J."/>
            <person name="Navarro-Mendoza M.I."/>
            <person name="Perez-Arques C."/>
            <person name="Panchal S."/>
            <person name="Nicolas F.E."/>
            <person name="Ganguly P."/>
            <person name="Pangilinan J."/>
            <person name="Grigoriev I."/>
            <person name="Heitman J."/>
            <person name="Sanya K."/>
            <person name="Garre V."/>
        </authorList>
    </citation>
    <scope>NUCLEOTIDE SEQUENCE [LARGE SCALE GENOMIC DNA]</scope>
    <source>
        <strain evidence="5 6">MU402</strain>
    </source>
</reference>
<feature type="compositionally biased region" description="Basic residues" evidence="1">
    <location>
        <begin position="624"/>
        <end position="640"/>
    </location>
</feature>
<evidence type="ECO:0000313" key="5">
    <source>
        <dbReference type="EMBL" id="KAF1803717.1"/>
    </source>
</evidence>
<dbReference type="SMART" id="SM00443">
    <property type="entry name" value="G_patch"/>
    <property type="match status" value="1"/>
</dbReference>
<protein>
    <recommendedName>
        <fullName evidence="7">Protein SQS1</fullName>
    </recommendedName>
</protein>
<evidence type="ECO:0000259" key="3">
    <source>
        <dbReference type="PROSITE" id="PS50174"/>
    </source>
</evidence>
<feature type="domain" description="G-patch" evidence="3">
    <location>
        <begin position="681"/>
        <end position="724"/>
    </location>
</feature>
<dbReference type="CDD" id="cd02325">
    <property type="entry name" value="R3H"/>
    <property type="match status" value="1"/>
</dbReference>
<feature type="compositionally biased region" description="Basic and acidic residues" evidence="1">
    <location>
        <begin position="489"/>
        <end position="508"/>
    </location>
</feature>
<dbReference type="Gene3D" id="3.30.1370.50">
    <property type="entry name" value="R3H-like domain"/>
    <property type="match status" value="1"/>
</dbReference>
<feature type="compositionally biased region" description="Basic residues" evidence="1">
    <location>
        <begin position="509"/>
        <end position="519"/>
    </location>
</feature>
<feature type="region of interest" description="Disordered" evidence="1">
    <location>
        <begin position="478"/>
        <end position="532"/>
    </location>
</feature>
<feature type="domain" description="R3H" evidence="4">
    <location>
        <begin position="531"/>
        <end position="594"/>
    </location>
</feature>
<dbReference type="InterPro" id="IPR051189">
    <property type="entry name" value="Splicing_assoc_domain"/>
</dbReference>
<dbReference type="InterPro" id="IPR000467">
    <property type="entry name" value="G_patch_dom"/>
</dbReference>
<feature type="region of interest" description="Disordered" evidence="1">
    <location>
        <begin position="284"/>
        <end position="336"/>
    </location>
</feature>
<feature type="region of interest" description="Disordered" evidence="1">
    <location>
        <begin position="164"/>
        <end position="184"/>
    </location>
</feature>
<feature type="compositionally biased region" description="Basic residues" evidence="1">
    <location>
        <begin position="48"/>
        <end position="58"/>
    </location>
</feature>
<feature type="compositionally biased region" description="Gly residues" evidence="1">
    <location>
        <begin position="59"/>
        <end position="79"/>
    </location>
</feature>
<evidence type="ECO:0000256" key="1">
    <source>
        <dbReference type="SAM" id="MobiDB-lite"/>
    </source>
</evidence>
<feature type="region of interest" description="Disordered" evidence="1">
    <location>
        <begin position="621"/>
        <end position="669"/>
    </location>
</feature>